<accession>A0ABW7D271</accession>
<evidence type="ECO:0000256" key="1">
    <source>
        <dbReference type="SAM" id="MobiDB-lite"/>
    </source>
</evidence>
<feature type="region of interest" description="Disordered" evidence="1">
    <location>
        <begin position="28"/>
        <end position="50"/>
    </location>
</feature>
<dbReference type="CDD" id="cd20897">
    <property type="entry name" value="Smlt3025-like"/>
    <property type="match status" value="1"/>
</dbReference>
<comment type="caution">
    <text evidence="3">The sequence shown here is derived from an EMBL/GenBank/DDBJ whole genome shotgun (WGS) entry which is preliminary data.</text>
</comment>
<dbReference type="EMBL" id="JBHGCJ010000015">
    <property type="protein sequence ID" value="MFG6110906.1"/>
    <property type="molecule type" value="Genomic_DNA"/>
</dbReference>
<feature type="compositionally biased region" description="Polar residues" evidence="1">
    <location>
        <begin position="31"/>
        <end position="45"/>
    </location>
</feature>
<dbReference type="Proteomes" id="UP001605261">
    <property type="component" value="Unassembled WGS sequence"/>
</dbReference>
<organism evidence="3 4">
    <name type="scientific">Stenotrophomonas nematodicola</name>
    <dbReference type="NCBI Taxonomy" id="2656746"/>
    <lineage>
        <taxon>Bacteria</taxon>
        <taxon>Pseudomonadati</taxon>
        <taxon>Pseudomonadota</taxon>
        <taxon>Gammaproteobacteria</taxon>
        <taxon>Lysobacterales</taxon>
        <taxon>Lysobacteraceae</taxon>
        <taxon>Stenotrophomonas</taxon>
    </lineage>
</organism>
<feature type="chain" id="PRO_5046291637" evidence="2">
    <location>
        <begin position="22"/>
        <end position="294"/>
    </location>
</feature>
<sequence length="294" mass="32743">MTSLVTRMLLFAALLPLAACARPPAQKPAELTQTNEQGCTRQRSVGPQDPYADPVPLKQACLGPYLLAFPQNYFYNQIGTEHDGSYSLALEYPSLQPFKPGERMGLTADVSARTVMVKYTYIDGGDARDALTATYVPMEYQRGMPQETLDGRTKGTPSDGLTPYYVDMEKVRAHYRMQGLRETAPVMNASFHTDWFIARNEDGEVSTVIKCAPREVAAAGVASRQAKAVKSEGVGVPRCSQTFMNLELDTLITVRYPREGLTRWRKIEQRATELLARSITVERKEAQPWPVSVK</sequence>
<keyword evidence="4" id="KW-1185">Reference proteome</keyword>
<feature type="signal peptide" evidence="2">
    <location>
        <begin position="1"/>
        <end position="21"/>
    </location>
</feature>
<evidence type="ECO:0000313" key="3">
    <source>
        <dbReference type="EMBL" id="MFG6110906.1"/>
    </source>
</evidence>
<evidence type="ECO:0000256" key="2">
    <source>
        <dbReference type="SAM" id="SignalP"/>
    </source>
</evidence>
<name>A0ABW7D271_9GAMM</name>
<reference evidence="3 4" key="1">
    <citation type="submission" date="2024-09" db="EMBL/GenBank/DDBJ databases">
        <authorList>
            <consortium name="All-Russian atlas of soil microorganisms"/>
            <consortium name="as a basis for the search for new antimicrobial producers and enzymes with unique properties"/>
            <person name="Sokolova E.A."/>
            <person name="Voronina E.N."/>
        </authorList>
    </citation>
    <scope>NUCLEOTIDE SEQUENCE [LARGE SCALE GENOMIC DNA]</scope>
    <source>
        <strain evidence="3 4">AF-22b-331.1</strain>
    </source>
</reference>
<dbReference type="InterPro" id="IPR049732">
    <property type="entry name" value="Smlt3025-like"/>
</dbReference>
<gene>
    <name evidence="3" type="ORF">ACEU0G_000788</name>
</gene>
<evidence type="ECO:0000313" key="4">
    <source>
        <dbReference type="Proteomes" id="UP001605261"/>
    </source>
</evidence>
<proteinExistence type="predicted"/>
<dbReference type="RefSeq" id="WP_394164370.1">
    <property type="nucleotide sequence ID" value="NZ_JBHGCJ010000015.1"/>
</dbReference>
<keyword evidence="2" id="KW-0732">Signal</keyword>
<protein>
    <submittedName>
        <fullName evidence="3">Uncharacterized protein</fullName>
    </submittedName>
</protein>